<organism evidence="1 2">
    <name type="scientific">Sphingobacterium puteale</name>
    <dbReference type="NCBI Taxonomy" id="2420510"/>
    <lineage>
        <taxon>Bacteria</taxon>
        <taxon>Pseudomonadati</taxon>
        <taxon>Bacteroidota</taxon>
        <taxon>Sphingobacteriia</taxon>
        <taxon>Sphingobacteriales</taxon>
        <taxon>Sphingobacteriaceae</taxon>
        <taxon>Sphingobacterium</taxon>
    </lineage>
</organism>
<dbReference type="AlphaFoldDB" id="A0A420VVA2"/>
<evidence type="ECO:0000313" key="2">
    <source>
        <dbReference type="Proteomes" id="UP000282423"/>
    </source>
</evidence>
<keyword evidence="2" id="KW-1185">Reference proteome</keyword>
<evidence type="ECO:0000313" key="1">
    <source>
        <dbReference type="EMBL" id="RKO70242.1"/>
    </source>
</evidence>
<reference evidence="1 2" key="1">
    <citation type="submission" date="2018-10" db="EMBL/GenBank/DDBJ databases">
        <title>Sphingobacterium sp. M05W1-28.</title>
        <authorList>
            <person name="Cai H."/>
        </authorList>
    </citation>
    <scope>NUCLEOTIDE SEQUENCE [LARGE SCALE GENOMIC DNA]</scope>
    <source>
        <strain evidence="1 2">M05W1-28</strain>
    </source>
</reference>
<proteinExistence type="predicted"/>
<accession>A0A420VVA2</accession>
<gene>
    <name evidence="1" type="ORF">D7322_17165</name>
</gene>
<dbReference type="Proteomes" id="UP000282423">
    <property type="component" value="Unassembled WGS sequence"/>
</dbReference>
<name>A0A420VVA2_9SPHI</name>
<dbReference type="EMBL" id="RBWS01000013">
    <property type="protein sequence ID" value="RKO70242.1"/>
    <property type="molecule type" value="Genomic_DNA"/>
</dbReference>
<comment type="caution">
    <text evidence="1">The sequence shown here is derived from an EMBL/GenBank/DDBJ whole genome shotgun (WGS) entry which is preliminary data.</text>
</comment>
<sequence>MFLLRILYLLFGCVNTLFRPLNNASFGDKFLLDMEKTSWDCNNMYKLGKVLHIVCALSK</sequence>
<protein>
    <submittedName>
        <fullName evidence="1">Uncharacterized protein</fullName>
    </submittedName>
</protein>